<protein>
    <submittedName>
        <fullName evidence="1">YodC family protein</fullName>
    </submittedName>
</protein>
<dbReference type="Pfam" id="PF09926">
    <property type="entry name" value="DUF2158"/>
    <property type="match status" value="1"/>
</dbReference>
<dbReference type="EMBL" id="JABBGA010000038">
    <property type="protein sequence ID" value="NML28874.1"/>
    <property type="molecule type" value="Genomic_DNA"/>
</dbReference>
<organism evidence="1 2">
    <name type="scientific">Zoogloea dura</name>
    <dbReference type="NCBI Taxonomy" id="2728840"/>
    <lineage>
        <taxon>Bacteria</taxon>
        <taxon>Pseudomonadati</taxon>
        <taxon>Pseudomonadota</taxon>
        <taxon>Betaproteobacteria</taxon>
        <taxon>Rhodocyclales</taxon>
        <taxon>Zoogloeaceae</taxon>
        <taxon>Zoogloea</taxon>
    </lineage>
</organism>
<accession>A0A848GC30</accession>
<evidence type="ECO:0000313" key="1">
    <source>
        <dbReference type="EMBL" id="NML28874.1"/>
    </source>
</evidence>
<comment type="caution">
    <text evidence="1">The sequence shown here is derived from an EMBL/GenBank/DDBJ whole genome shotgun (WGS) entry which is preliminary data.</text>
</comment>
<proteinExistence type="predicted"/>
<dbReference type="AlphaFoldDB" id="A0A848GC30"/>
<gene>
    <name evidence="1" type="ORF">HHL15_24275</name>
</gene>
<evidence type="ECO:0000313" key="2">
    <source>
        <dbReference type="Proteomes" id="UP000580043"/>
    </source>
</evidence>
<name>A0A848GC30_9RHOO</name>
<keyword evidence="2" id="KW-1185">Reference proteome</keyword>
<reference evidence="1 2" key="1">
    <citation type="submission" date="2020-04" db="EMBL/GenBank/DDBJ databases">
        <title>Zoogloea sp. G-4-1-14 isolated from soil.</title>
        <authorList>
            <person name="Dahal R.H."/>
        </authorList>
    </citation>
    <scope>NUCLEOTIDE SEQUENCE [LARGE SCALE GENOMIC DNA]</scope>
    <source>
        <strain evidence="1 2">G-4-1-14</strain>
    </source>
</reference>
<sequence>MAAKSNFNIGEIVQLKSGGPEMTVQVVPEKPTGLYKCQWFAGKKLEAGLFPFDSLKLVTQEAK</sequence>
<dbReference type="InterPro" id="IPR019226">
    <property type="entry name" value="DUF2158"/>
</dbReference>
<dbReference type="RefSeq" id="WP_169148390.1">
    <property type="nucleotide sequence ID" value="NZ_JABBGA010000038.1"/>
</dbReference>
<dbReference type="Proteomes" id="UP000580043">
    <property type="component" value="Unassembled WGS sequence"/>
</dbReference>